<dbReference type="EMBL" id="PQIB02000009">
    <property type="protein sequence ID" value="RLM99444.1"/>
    <property type="molecule type" value="Genomic_DNA"/>
</dbReference>
<dbReference type="OrthoDB" id="693320at2759"/>
<gene>
    <name evidence="2" type="ORF">C2845_PM06G26170</name>
</gene>
<evidence type="ECO:0000256" key="1">
    <source>
        <dbReference type="SAM" id="MobiDB-lite"/>
    </source>
</evidence>
<evidence type="ECO:0000313" key="2">
    <source>
        <dbReference type="EMBL" id="RLM99444.1"/>
    </source>
</evidence>
<evidence type="ECO:0000313" key="3">
    <source>
        <dbReference type="Proteomes" id="UP000275267"/>
    </source>
</evidence>
<proteinExistence type="predicted"/>
<sequence length="211" mass="22985">METPSGTKRSTLVPGGVPKARFAHIYIGKIPPLLRTITVLCIAAAYQRHPAPEPSPPPTRATPQPSRSPLPQARTICTAAATPHTITTAAISRCHISQHRRQPRATATTSCMTVAAIAAPPTSSTAARARHRQHHSHAALTPPGRQTFFPTSTPTDSEAQLEAEKMQNAELRSIVINQSKQLEEAEQTRIRDKQEMSKKYADLEVKIDQAN</sequence>
<feature type="region of interest" description="Disordered" evidence="1">
    <location>
        <begin position="133"/>
        <end position="156"/>
    </location>
</feature>
<feature type="region of interest" description="Disordered" evidence="1">
    <location>
        <begin position="49"/>
        <end position="71"/>
    </location>
</feature>
<dbReference type="Proteomes" id="UP000275267">
    <property type="component" value="Unassembled WGS sequence"/>
</dbReference>
<accession>A0A3L6RC57</accession>
<keyword evidence="3" id="KW-1185">Reference proteome</keyword>
<feature type="compositionally biased region" description="Low complexity" evidence="1">
    <location>
        <begin position="61"/>
        <end position="71"/>
    </location>
</feature>
<organism evidence="2 3">
    <name type="scientific">Panicum miliaceum</name>
    <name type="common">Proso millet</name>
    <name type="synonym">Broomcorn millet</name>
    <dbReference type="NCBI Taxonomy" id="4540"/>
    <lineage>
        <taxon>Eukaryota</taxon>
        <taxon>Viridiplantae</taxon>
        <taxon>Streptophyta</taxon>
        <taxon>Embryophyta</taxon>
        <taxon>Tracheophyta</taxon>
        <taxon>Spermatophyta</taxon>
        <taxon>Magnoliopsida</taxon>
        <taxon>Liliopsida</taxon>
        <taxon>Poales</taxon>
        <taxon>Poaceae</taxon>
        <taxon>PACMAD clade</taxon>
        <taxon>Panicoideae</taxon>
        <taxon>Panicodae</taxon>
        <taxon>Paniceae</taxon>
        <taxon>Panicinae</taxon>
        <taxon>Panicum</taxon>
        <taxon>Panicum sect. Panicum</taxon>
    </lineage>
</organism>
<name>A0A3L6RC57_PANMI</name>
<protein>
    <submittedName>
        <fullName evidence="2">Uncharacterized protein</fullName>
    </submittedName>
</protein>
<reference evidence="3" key="1">
    <citation type="journal article" date="2019" name="Nat. Commun.">
        <title>The genome of broomcorn millet.</title>
        <authorList>
            <person name="Zou C."/>
            <person name="Miki D."/>
            <person name="Li D."/>
            <person name="Tang Q."/>
            <person name="Xiao L."/>
            <person name="Rajput S."/>
            <person name="Deng P."/>
            <person name="Jia W."/>
            <person name="Huang R."/>
            <person name="Zhang M."/>
            <person name="Sun Y."/>
            <person name="Hu J."/>
            <person name="Fu X."/>
            <person name="Schnable P.S."/>
            <person name="Li F."/>
            <person name="Zhang H."/>
            <person name="Feng B."/>
            <person name="Zhu X."/>
            <person name="Liu R."/>
            <person name="Schnable J.C."/>
            <person name="Zhu J.-K."/>
            <person name="Zhang H."/>
        </authorList>
    </citation>
    <scope>NUCLEOTIDE SEQUENCE [LARGE SCALE GENOMIC DNA]</scope>
</reference>
<comment type="caution">
    <text evidence="2">The sequence shown here is derived from an EMBL/GenBank/DDBJ whole genome shotgun (WGS) entry which is preliminary data.</text>
</comment>
<dbReference type="AlphaFoldDB" id="A0A3L6RC57"/>